<evidence type="ECO:0008006" key="9">
    <source>
        <dbReference type="Google" id="ProtNLM"/>
    </source>
</evidence>
<dbReference type="RefSeq" id="XP_060301465.1">
    <property type="nucleotide sequence ID" value="XM_060441438.1"/>
</dbReference>
<evidence type="ECO:0000256" key="4">
    <source>
        <dbReference type="ARBA" id="ARBA00044511"/>
    </source>
</evidence>
<dbReference type="PANTHER" id="PTHR47447">
    <property type="entry name" value="OS03G0856100 PROTEIN"/>
    <property type="match status" value="1"/>
</dbReference>
<protein>
    <recommendedName>
        <fullName evidence="9">Pentatricopeptide repeat-containing protein</fullName>
    </recommendedName>
</protein>
<feature type="region of interest" description="Disordered" evidence="6">
    <location>
        <begin position="809"/>
        <end position="920"/>
    </location>
</feature>
<sequence>MQRSAFVCRSCLARAGLRVRLYAQNENDHGNGQRLRQSSTLTPPLAHDIGRGRQLALASVPAPEPASASASASARQTTPQTDLASAIPRHVDRENKVLEVLQDGASQWINGPGGSRHIVDPATRWKTRHQHAREIFELDRSLMFQMLARKTWSRTQAQDAALFRDWRDGFEAAYWHLYTRGNTSLGMEPWKPPEFPTKLERTPAFGLWRRWADSKKSVLEMREEWEARPRIVYRSVEWCNVVALTLRYTPHIACEVFEAIWADSAAPQYALRDVVTFLCHSLELLPPGARPERAAAVTRLAVQMLSQRSARRIRFKDEAISCLIGLLDQPKTVAELYSALESNYHPLKFFTRLRFANRLAPIVAHKQMVLDMLGDLVADAKKKGVSFFETHVGGALATSLLSFGRADPNDPAQVVLRVGVYQALIEAGLRPNLANFTAIIRGFGINKDSRTAMKVFKLALEQGIEPDKFLYSTMFHAIKLGGNPWLMARIIGMVSEGGIRGGSLIFWNDVLHAIYLSAWREVKFLRSPRRDVRSFEVMLFAYSKIFKMDMLRKLIPSYHLDRMLESVTETLKGTRPASLWFTKVRRVVDELPSSTPPRSLFDPDNYTLAVMVLSFVKDISHTYTIITWYAHFRALLKSGDPVALILVKGSDAFPQTIVYDSVIKRATEIDGRLRFALDVFDEMLQDSAAGAAAGPGDKTPRHPAPSIYTYNILLDAFARSRESANSEALLDLMRKNGIEPNIVTWNSLITGHAIRGNIVETVKTMQNMELAGCVPDRRTGSAFRFLHGVDRTAAYEMMDTMVGNVPPAAEAAPEEALEAAPEEAPDLQRQVSGREAQPVLPKQKRGPRAHRWAKNQFSKLEEQLSTEDPSSDPFSQLSATEAAPREAAKRLPSAGKKPAIDTFPLAPSRFPQATGDTPRQ</sequence>
<feature type="repeat" description="PPR" evidence="5">
    <location>
        <begin position="432"/>
        <end position="466"/>
    </location>
</feature>
<feature type="region of interest" description="Disordered" evidence="6">
    <location>
        <begin position="28"/>
        <end position="47"/>
    </location>
</feature>
<evidence type="ECO:0000256" key="2">
    <source>
        <dbReference type="ARBA" id="ARBA00022737"/>
    </source>
</evidence>
<comment type="subunit">
    <text evidence="4">Binds to mitochondrial small subunit 15S rRNA.</text>
</comment>
<keyword evidence="8" id="KW-1185">Reference proteome</keyword>
<proteinExistence type="inferred from homology"/>
<evidence type="ECO:0000256" key="6">
    <source>
        <dbReference type="SAM" id="MobiDB-lite"/>
    </source>
</evidence>
<dbReference type="AlphaFoldDB" id="A0AA40B6J0"/>
<feature type="repeat" description="PPR" evidence="5">
    <location>
        <begin position="706"/>
        <end position="740"/>
    </location>
</feature>
<evidence type="ECO:0000313" key="8">
    <source>
        <dbReference type="Proteomes" id="UP001172101"/>
    </source>
</evidence>
<dbReference type="EMBL" id="JAUIRO010000002">
    <property type="protein sequence ID" value="KAK0728610.1"/>
    <property type="molecule type" value="Genomic_DNA"/>
</dbReference>
<reference evidence="7" key="1">
    <citation type="submission" date="2023-06" db="EMBL/GenBank/DDBJ databases">
        <title>Genome-scale phylogeny and comparative genomics of the fungal order Sordariales.</title>
        <authorList>
            <consortium name="Lawrence Berkeley National Laboratory"/>
            <person name="Hensen N."/>
            <person name="Bonometti L."/>
            <person name="Westerberg I."/>
            <person name="Brannstrom I.O."/>
            <person name="Guillou S."/>
            <person name="Cros-Aarteil S."/>
            <person name="Calhoun S."/>
            <person name="Haridas S."/>
            <person name="Kuo A."/>
            <person name="Mondo S."/>
            <person name="Pangilinan J."/>
            <person name="Riley R."/>
            <person name="LaButti K."/>
            <person name="Andreopoulos B."/>
            <person name="Lipzen A."/>
            <person name="Chen C."/>
            <person name="Yanf M."/>
            <person name="Daum C."/>
            <person name="Ng V."/>
            <person name="Clum A."/>
            <person name="Steindorff A."/>
            <person name="Ohm R."/>
            <person name="Martin F."/>
            <person name="Silar P."/>
            <person name="Natvig D."/>
            <person name="Lalanne C."/>
            <person name="Gautier V."/>
            <person name="Ament-velasquez S.L."/>
            <person name="Kruys A."/>
            <person name="Hutchinson M.I."/>
            <person name="Powell A.J."/>
            <person name="Barry K."/>
            <person name="Miller A.N."/>
            <person name="Grigoriev I.V."/>
            <person name="Debuchy R."/>
            <person name="Gladieux P."/>
            <person name="Thoren M.H."/>
            <person name="Johannesson H."/>
        </authorList>
    </citation>
    <scope>NUCLEOTIDE SEQUENCE</scope>
    <source>
        <strain evidence="7">SMH2392-1A</strain>
    </source>
</reference>
<feature type="region of interest" description="Disordered" evidence="6">
    <location>
        <begin position="56"/>
        <end position="89"/>
    </location>
</feature>
<dbReference type="InterPro" id="IPR002885">
    <property type="entry name" value="PPR_rpt"/>
</dbReference>
<feature type="compositionally biased region" description="Acidic residues" evidence="6">
    <location>
        <begin position="812"/>
        <end position="825"/>
    </location>
</feature>
<feature type="compositionally biased region" description="Basic residues" evidence="6">
    <location>
        <begin position="842"/>
        <end position="853"/>
    </location>
</feature>
<dbReference type="NCBIfam" id="TIGR00756">
    <property type="entry name" value="PPR"/>
    <property type="match status" value="3"/>
</dbReference>
<organism evidence="7 8">
    <name type="scientific">Lasiosphaeria miniovina</name>
    <dbReference type="NCBI Taxonomy" id="1954250"/>
    <lineage>
        <taxon>Eukaryota</taxon>
        <taxon>Fungi</taxon>
        <taxon>Dikarya</taxon>
        <taxon>Ascomycota</taxon>
        <taxon>Pezizomycotina</taxon>
        <taxon>Sordariomycetes</taxon>
        <taxon>Sordariomycetidae</taxon>
        <taxon>Sordariales</taxon>
        <taxon>Lasiosphaeriaceae</taxon>
        <taxon>Lasiosphaeria</taxon>
    </lineage>
</organism>
<evidence type="ECO:0000256" key="1">
    <source>
        <dbReference type="ARBA" id="ARBA00006192"/>
    </source>
</evidence>
<dbReference type="Gene3D" id="1.25.40.10">
    <property type="entry name" value="Tetratricopeptide repeat domain"/>
    <property type="match status" value="2"/>
</dbReference>
<evidence type="ECO:0000256" key="5">
    <source>
        <dbReference type="PROSITE-ProRule" id="PRU00708"/>
    </source>
</evidence>
<dbReference type="GeneID" id="85324708"/>
<comment type="function">
    <text evidence="3">Regulates mitochondrial small subunit maturation by controlling 15S rRNA 5'-end processing. Localizes to the 5' precursor of the 15S rRNA in a position that is subsequently occupied by mS47 in the mature yeast mtSSU. Uses structure and sequence-specific RNA recognition, binding to a single-stranded region of the precursor and specifically recognizing bases -6 to -1. The exchange of Ccm1 for mS47 is coupled to the irreversible removal of precursor rRNA that is accompanied by conformational changes of the mitoribosomal proteins uS5m and mS26. These conformational changes signal completion of 5'-end rRNA processing through protection of the mature 5'-end of the 15S rRNA and stabilization of mS47. The removal of the 5' precursor together with the dissociation of Ccm1 may be catalyzed by the 5'-3' exoribonuclease Pet127. Involved in the specific removal of group I introns in mitochondrial encoded transcripts.</text>
</comment>
<dbReference type="PANTHER" id="PTHR47447:SF17">
    <property type="entry name" value="OS12G0638900 PROTEIN"/>
    <property type="match status" value="1"/>
</dbReference>
<dbReference type="Pfam" id="PF13041">
    <property type="entry name" value="PPR_2"/>
    <property type="match status" value="1"/>
</dbReference>
<dbReference type="Pfam" id="PF13812">
    <property type="entry name" value="PPR_3"/>
    <property type="match status" value="1"/>
</dbReference>
<name>A0AA40B6J0_9PEZI</name>
<gene>
    <name evidence="7" type="ORF">B0T26DRAFT_698685</name>
</gene>
<evidence type="ECO:0000313" key="7">
    <source>
        <dbReference type="EMBL" id="KAK0728610.1"/>
    </source>
</evidence>
<feature type="repeat" description="PPR" evidence="5">
    <location>
        <begin position="741"/>
        <end position="775"/>
    </location>
</feature>
<dbReference type="Proteomes" id="UP001172101">
    <property type="component" value="Unassembled WGS sequence"/>
</dbReference>
<feature type="compositionally biased region" description="Low complexity" evidence="6">
    <location>
        <begin position="56"/>
        <end position="74"/>
    </location>
</feature>
<comment type="caution">
    <text evidence="7">The sequence shown here is derived from an EMBL/GenBank/DDBJ whole genome shotgun (WGS) entry which is preliminary data.</text>
</comment>
<keyword evidence="2" id="KW-0677">Repeat</keyword>
<feature type="compositionally biased region" description="Polar residues" evidence="6">
    <location>
        <begin position="866"/>
        <end position="879"/>
    </location>
</feature>
<dbReference type="InterPro" id="IPR011990">
    <property type="entry name" value="TPR-like_helical_dom_sf"/>
</dbReference>
<accession>A0AA40B6J0</accession>
<evidence type="ECO:0000256" key="3">
    <source>
        <dbReference type="ARBA" id="ARBA00044493"/>
    </source>
</evidence>
<dbReference type="PROSITE" id="PS51375">
    <property type="entry name" value="PPR"/>
    <property type="match status" value="3"/>
</dbReference>
<comment type="similarity">
    <text evidence="1">Belongs to the CCM1 family.</text>
</comment>